<evidence type="ECO:0000259" key="11">
    <source>
        <dbReference type="Pfam" id="PF06973"/>
    </source>
</evidence>
<feature type="domain" description="IMP biosynthesis enzyme PurP N-terminal" evidence="10">
    <location>
        <begin position="21"/>
        <end position="141"/>
    </location>
</feature>
<keyword evidence="8" id="KW-0460">Magnesium</keyword>
<dbReference type="EMBL" id="CP010070">
    <property type="protein sequence ID" value="AIZ57173.1"/>
    <property type="molecule type" value="Genomic_DNA"/>
</dbReference>
<dbReference type="KEGG" id="mear:Mpt1_c13110"/>
<evidence type="ECO:0000313" key="12">
    <source>
        <dbReference type="EMBL" id="AIZ57173.1"/>
    </source>
</evidence>
<dbReference type="InterPro" id="IPR010672">
    <property type="entry name" value="IMP_biosynth_PurP_N"/>
</dbReference>
<dbReference type="SUPFAM" id="SSF52440">
    <property type="entry name" value="PreATP-grasp domain"/>
    <property type="match status" value="1"/>
</dbReference>
<dbReference type="PANTHER" id="PTHR38147:SF2">
    <property type="entry name" value="5-FORMAMINOIMIDAZOLE-4-CARBOXAMIDE-1-(BETA)-D-RIBOFURANOSYL 5'-MONOPHOSPHATE SYNTHETASE"/>
    <property type="match status" value="1"/>
</dbReference>
<dbReference type="RefSeq" id="WP_048113274.1">
    <property type="nucleotide sequence ID" value="NZ_CP010070.1"/>
</dbReference>
<evidence type="ECO:0000256" key="3">
    <source>
        <dbReference type="ARBA" id="ARBA00022598"/>
    </source>
</evidence>
<dbReference type="InterPro" id="IPR013815">
    <property type="entry name" value="ATP_grasp_subdomain_1"/>
</dbReference>
<keyword evidence="5" id="KW-0547">Nucleotide-binding</keyword>
<gene>
    <name evidence="12" type="primary">purP2</name>
    <name evidence="12" type="ORF">Mpt1_c13110</name>
</gene>
<dbReference type="GO" id="GO:0016879">
    <property type="term" value="F:ligase activity, forming carbon-nitrogen bonds"/>
    <property type="evidence" value="ECO:0007669"/>
    <property type="project" value="InterPro"/>
</dbReference>
<evidence type="ECO:0000256" key="9">
    <source>
        <dbReference type="ARBA" id="ARBA00023211"/>
    </source>
</evidence>
<dbReference type="InterPro" id="IPR023656">
    <property type="entry name" value="IMP_biosynth_PurP"/>
</dbReference>
<evidence type="ECO:0000256" key="2">
    <source>
        <dbReference type="ARBA" id="ARBA00001946"/>
    </source>
</evidence>
<evidence type="ECO:0000259" key="10">
    <source>
        <dbReference type="Pfam" id="PF06849"/>
    </source>
</evidence>
<dbReference type="GO" id="GO:0000287">
    <property type="term" value="F:magnesium ion binding"/>
    <property type="evidence" value="ECO:0007669"/>
    <property type="project" value="InterPro"/>
</dbReference>
<sequence length="357" mass="40452">MVPKKRIDEILDGYDTSEITIATVCSHSSLQIFHGARKMGFKTLGLTTKDNTKHYDAFPLAKPDEIIKYSDYDEMSERNGELLDRNTVIIPHGSFVEYMGANKFEDFEVPSYGNRAVLQWESNREKQRNWLTSGGVPMPRLITDAREINEVVMVKYHGAKGGRGFFIAKDYPDFKMSIDSTQPYTIQEYCMGTRYYLHFFYDPLKKDGYMCKHGGSLELLSIDRRDESNIDEMYKMGSIEDAKRRGLYPSFVVTGNTPVVIRESLLPKAFEMGENSVNRAYELFGGMWGPFCLETVVTDKLDFKVFEISTRIVAGTNPFISGSPYADLIYPGLSTGGRIAMAIRDASVSNDLKTLMT</sequence>
<dbReference type="GeneID" id="24818971"/>
<feature type="domain" description="IMP biosynthesis enzyme PurP C-terminal" evidence="11">
    <location>
        <begin position="181"/>
        <end position="357"/>
    </location>
</feature>
<proteinExistence type="predicted"/>
<evidence type="ECO:0000256" key="8">
    <source>
        <dbReference type="ARBA" id="ARBA00022842"/>
    </source>
</evidence>
<reference evidence="12 13" key="1">
    <citation type="journal article" date="2014" name="Appl. Environ. Microbiol.">
        <title>Comparative Genome Analysis of 'Candidatus Methanoplasma termitum' Indicates a New Mode of Energy Metabolism in the Seventh Order of Methanogens.</title>
        <authorList>
            <person name="Lang K."/>
            <person name="Schuldes J."/>
            <person name="Klingl A."/>
            <person name="Poehlein A."/>
            <person name="Daniel R."/>
            <person name="Brune A."/>
        </authorList>
    </citation>
    <scope>NUCLEOTIDE SEQUENCE [LARGE SCALE GENOMIC DNA]</scope>
    <source>
        <strain evidence="13">Mpt1</strain>
    </source>
</reference>
<keyword evidence="4" id="KW-0479">Metal-binding</keyword>
<keyword evidence="7" id="KW-0067">ATP-binding</keyword>
<dbReference type="Pfam" id="PF06973">
    <property type="entry name" value="DUF1297"/>
    <property type="match status" value="1"/>
</dbReference>
<dbReference type="InterPro" id="IPR016185">
    <property type="entry name" value="PreATP-grasp_dom_sf"/>
</dbReference>
<dbReference type="SUPFAM" id="SSF56059">
    <property type="entry name" value="Glutathione synthetase ATP-binding domain-like"/>
    <property type="match status" value="1"/>
</dbReference>
<dbReference type="EC" id="6.3.4.23" evidence="12"/>
<evidence type="ECO:0000256" key="1">
    <source>
        <dbReference type="ARBA" id="ARBA00001936"/>
    </source>
</evidence>
<dbReference type="Pfam" id="PF06849">
    <property type="entry name" value="DUF1246"/>
    <property type="match status" value="1"/>
</dbReference>
<comment type="cofactor">
    <cofactor evidence="1">
        <name>Mn(2+)</name>
        <dbReference type="ChEBI" id="CHEBI:29035"/>
    </cofactor>
</comment>
<evidence type="ECO:0000256" key="6">
    <source>
        <dbReference type="ARBA" id="ARBA00022755"/>
    </source>
</evidence>
<dbReference type="HOGENOM" id="CLU_065084_0_0_2"/>
<dbReference type="Gene3D" id="3.30.470.20">
    <property type="entry name" value="ATP-grasp fold, B domain"/>
    <property type="match status" value="1"/>
</dbReference>
<protein>
    <submittedName>
        <fullName evidence="12">PurP2 protein</fullName>
        <ecNumber evidence="12">6.3.4.23</ecNumber>
    </submittedName>
</protein>
<accession>A0A0A7LDX4</accession>
<keyword evidence="13" id="KW-1185">Reference proteome</keyword>
<keyword evidence="6" id="KW-0658">Purine biosynthesis</keyword>
<dbReference type="Gene3D" id="3.30.1490.20">
    <property type="entry name" value="ATP-grasp fold, A domain"/>
    <property type="match status" value="1"/>
</dbReference>
<comment type="cofactor">
    <cofactor evidence="2">
        <name>Mg(2+)</name>
        <dbReference type="ChEBI" id="CHEBI:18420"/>
    </cofactor>
</comment>
<dbReference type="GO" id="GO:0005524">
    <property type="term" value="F:ATP binding"/>
    <property type="evidence" value="ECO:0007669"/>
    <property type="project" value="UniProtKB-KW"/>
</dbReference>
<dbReference type="PANTHER" id="PTHR38147">
    <property type="entry name" value="5-FORMAMINOIMIDAZOLE-4-CARBOXAMIDE-1-(BETA)-D-RIBOFURANOSYL 5'-MONOPHOSPHATE SYNTHETASE-RELATED"/>
    <property type="match status" value="1"/>
</dbReference>
<keyword evidence="3 12" id="KW-0436">Ligase</keyword>
<dbReference type="InterPro" id="IPR009720">
    <property type="entry name" value="IMP_biosynth_PurP_C"/>
</dbReference>
<name>A0A0A7LDX4_9ARCH</name>
<dbReference type="OrthoDB" id="98133at2157"/>
<organism evidence="12 13">
    <name type="scientific">Candidatus Methanoplasma termitum</name>
    <dbReference type="NCBI Taxonomy" id="1577791"/>
    <lineage>
        <taxon>Archaea</taxon>
        <taxon>Methanobacteriati</taxon>
        <taxon>Thermoplasmatota</taxon>
        <taxon>Thermoplasmata</taxon>
        <taxon>Methanomassiliicoccales</taxon>
        <taxon>Methanomassiliicoccaceae</taxon>
        <taxon>Candidatus Methanoplasma</taxon>
    </lineage>
</organism>
<dbReference type="GO" id="GO:0006188">
    <property type="term" value="P:IMP biosynthetic process"/>
    <property type="evidence" value="ECO:0007669"/>
    <property type="project" value="InterPro"/>
</dbReference>
<dbReference type="Proteomes" id="UP000030787">
    <property type="component" value="Chromosome"/>
</dbReference>
<keyword evidence="9" id="KW-0464">Manganese</keyword>
<dbReference type="PIRSF" id="PIRSF004602">
    <property type="entry name" value="ATPgrasp_PurP"/>
    <property type="match status" value="1"/>
</dbReference>
<evidence type="ECO:0000313" key="13">
    <source>
        <dbReference type="Proteomes" id="UP000030787"/>
    </source>
</evidence>
<dbReference type="AlphaFoldDB" id="A0A0A7LDX4"/>
<dbReference type="STRING" id="1577791.Mpt1_c13110"/>
<dbReference type="Gene3D" id="3.40.50.20">
    <property type="match status" value="1"/>
</dbReference>
<evidence type="ECO:0000256" key="7">
    <source>
        <dbReference type="ARBA" id="ARBA00022840"/>
    </source>
</evidence>
<evidence type="ECO:0000256" key="5">
    <source>
        <dbReference type="ARBA" id="ARBA00022741"/>
    </source>
</evidence>
<evidence type="ECO:0000256" key="4">
    <source>
        <dbReference type="ARBA" id="ARBA00022723"/>
    </source>
</evidence>